<evidence type="ECO:0000313" key="2">
    <source>
        <dbReference type="Proteomes" id="UP001060215"/>
    </source>
</evidence>
<gene>
    <name evidence="1" type="ORF">LOK49_LG12G02800</name>
</gene>
<organism evidence="1 2">
    <name type="scientific">Camellia lanceoleosa</name>
    <dbReference type="NCBI Taxonomy" id="1840588"/>
    <lineage>
        <taxon>Eukaryota</taxon>
        <taxon>Viridiplantae</taxon>
        <taxon>Streptophyta</taxon>
        <taxon>Embryophyta</taxon>
        <taxon>Tracheophyta</taxon>
        <taxon>Spermatophyta</taxon>
        <taxon>Magnoliopsida</taxon>
        <taxon>eudicotyledons</taxon>
        <taxon>Gunneridae</taxon>
        <taxon>Pentapetalae</taxon>
        <taxon>asterids</taxon>
        <taxon>Ericales</taxon>
        <taxon>Theaceae</taxon>
        <taxon>Camellia</taxon>
    </lineage>
</organism>
<dbReference type="EMBL" id="CM045770">
    <property type="protein sequence ID" value="KAI7991495.1"/>
    <property type="molecule type" value="Genomic_DNA"/>
</dbReference>
<protein>
    <submittedName>
        <fullName evidence="1">Disease resistance protein</fullName>
    </submittedName>
</protein>
<name>A0ACC0FTW1_9ERIC</name>
<comment type="caution">
    <text evidence="1">The sequence shown here is derived from an EMBL/GenBank/DDBJ whole genome shotgun (WGS) entry which is preliminary data.</text>
</comment>
<dbReference type="Proteomes" id="UP001060215">
    <property type="component" value="Chromosome 13"/>
</dbReference>
<proteinExistence type="predicted"/>
<keyword evidence="2" id="KW-1185">Reference proteome</keyword>
<reference evidence="1 2" key="1">
    <citation type="journal article" date="2022" name="Plant J.">
        <title>Chromosome-level genome of Camellia lanceoleosa provides a valuable resource for understanding genome evolution and self-incompatibility.</title>
        <authorList>
            <person name="Gong W."/>
            <person name="Xiao S."/>
            <person name="Wang L."/>
            <person name="Liao Z."/>
            <person name="Chang Y."/>
            <person name="Mo W."/>
            <person name="Hu G."/>
            <person name="Li W."/>
            <person name="Zhao G."/>
            <person name="Zhu H."/>
            <person name="Hu X."/>
            <person name="Ji K."/>
            <person name="Xiang X."/>
            <person name="Song Q."/>
            <person name="Yuan D."/>
            <person name="Jin S."/>
            <person name="Zhang L."/>
        </authorList>
    </citation>
    <scope>NUCLEOTIDE SEQUENCE [LARGE SCALE GENOMIC DNA]</scope>
    <source>
        <strain evidence="1">SQ_2022a</strain>
    </source>
</reference>
<accession>A0ACC0FTW1</accession>
<evidence type="ECO:0000313" key="1">
    <source>
        <dbReference type="EMBL" id="KAI7991495.1"/>
    </source>
</evidence>
<sequence length="366" mass="41705">MAETVAQSFVTFVVKKLGELLLQEALNLRGVRPQVEQLQAQLNRMQCFLEAADARPKGGAEEIIIRNCVAEIREASYDAEAAIATFLVKIAFRTSGRSDQFPFVLKRYLCIFKECLALREVRLEINNINTRIDRILTTGFQTRGILNSTGVGESSSSTSVAERQRQLMRSYTHIVEEDVVGTEEDVKAIVDLLVKEKARYRVVSIWGMGGLGKTTLAKTVYKHIEIRRHFKCVAWAYISQQCNTREVLEGILIKLLSPSNEERKAIGKLNHDELVKKLHQVQSENKCLVILDDIWKDADWDSLSPGFPNTTEEGSKILLTTRNKNVAKHVDQQCVLYKLRHLTKKESWELFEKKTFSRRNEGTGNY</sequence>